<keyword evidence="3" id="KW-1185">Reference proteome</keyword>
<comment type="caution">
    <text evidence="2">The sequence shown here is derived from an EMBL/GenBank/DDBJ whole genome shotgun (WGS) entry which is preliminary data.</text>
</comment>
<dbReference type="Gene3D" id="3.40.30.10">
    <property type="entry name" value="Glutaredoxin"/>
    <property type="match status" value="1"/>
</dbReference>
<evidence type="ECO:0000313" key="2">
    <source>
        <dbReference type="EMBL" id="MEX6429567.1"/>
    </source>
</evidence>
<evidence type="ECO:0000313" key="3">
    <source>
        <dbReference type="Proteomes" id="UP001560267"/>
    </source>
</evidence>
<dbReference type="Proteomes" id="UP001560267">
    <property type="component" value="Unassembled WGS sequence"/>
</dbReference>
<dbReference type="PROSITE" id="PS51354">
    <property type="entry name" value="GLUTAREDOXIN_2"/>
    <property type="match status" value="1"/>
</dbReference>
<organism evidence="2 3">
    <name type="scientific">Ferrimicrobium acidiphilum</name>
    <dbReference type="NCBI Taxonomy" id="121039"/>
    <lineage>
        <taxon>Bacteria</taxon>
        <taxon>Bacillati</taxon>
        <taxon>Actinomycetota</taxon>
        <taxon>Acidimicrobiia</taxon>
        <taxon>Acidimicrobiales</taxon>
        <taxon>Acidimicrobiaceae</taxon>
        <taxon>Ferrimicrobium</taxon>
    </lineage>
</organism>
<sequence>MARTSRRRVQVTIRVYGADWCPDCRRSKALLVQTSTEFEWIDTDTDTDGKALIRELQGAEPRIPTIVFDDGSFLVEPSDDDLAAKLGVTIPRGR</sequence>
<dbReference type="RefSeq" id="WP_298381719.1">
    <property type="nucleotide sequence ID" value="NZ_JBFSHR010000019.1"/>
</dbReference>
<dbReference type="InterPro" id="IPR036249">
    <property type="entry name" value="Thioredoxin-like_sf"/>
</dbReference>
<name>A0ABV3Y1Z0_9ACTN</name>
<feature type="domain" description="Glutaredoxin" evidence="1">
    <location>
        <begin position="14"/>
        <end position="70"/>
    </location>
</feature>
<accession>A0ABV3Y1Z0</accession>
<dbReference type="SUPFAM" id="SSF52833">
    <property type="entry name" value="Thioredoxin-like"/>
    <property type="match status" value="1"/>
</dbReference>
<dbReference type="EMBL" id="JBFSHR010000019">
    <property type="protein sequence ID" value="MEX6429567.1"/>
    <property type="molecule type" value="Genomic_DNA"/>
</dbReference>
<evidence type="ECO:0000259" key="1">
    <source>
        <dbReference type="Pfam" id="PF00462"/>
    </source>
</evidence>
<proteinExistence type="predicted"/>
<gene>
    <name evidence="2" type="ORF">AB6A68_06900</name>
</gene>
<protein>
    <submittedName>
        <fullName evidence="2">Glutaredoxin domain-containing protein</fullName>
    </submittedName>
</protein>
<reference evidence="2 3" key="1">
    <citation type="submission" date="2024-07" db="EMBL/GenBank/DDBJ databases">
        <title>Draft Genome Sequence of Ferrimicrobium acidiphilum Strain YE2023, Isolated from a Pulp of Bioleach Reactor.</title>
        <authorList>
            <person name="Elkina Y.A."/>
            <person name="Bulaeva A.G."/>
            <person name="Beletsky A.V."/>
            <person name="Mardanov A.V."/>
        </authorList>
    </citation>
    <scope>NUCLEOTIDE SEQUENCE [LARGE SCALE GENOMIC DNA]</scope>
    <source>
        <strain evidence="2 3">YE2023</strain>
    </source>
</reference>
<dbReference type="InterPro" id="IPR002109">
    <property type="entry name" value="Glutaredoxin"/>
</dbReference>
<dbReference type="Pfam" id="PF00462">
    <property type="entry name" value="Glutaredoxin"/>
    <property type="match status" value="1"/>
</dbReference>